<gene>
    <name evidence="1" type="ORF">IU470_24440</name>
</gene>
<evidence type="ECO:0000313" key="1">
    <source>
        <dbReference type="EMBL" id="MBF6228244.1"/>
    </source>
</evidence>
<dbReference type="InterPro" id="IPR016155">
    <property type="entry name" value="Mopterin_synth/thiamin_S_b"/>
</dbReference>
<organism evidence="1 2">
    <name type="scientific">Nocardia abscessus</name>
    <dbReference type="NCBI Taxonomy" id="120957"/>
    <lineage>
        <taxon>Bacteria</taxon>
        <taxon>Bacillati</taxon>
        <taxon>Actinomycetota</taxon>
        <taxon>Actinomycetes</taxon>
        <taxon>Mycobacteriales</taxon>
        <taxon>Nocardiaceae</taxon>
        <taxon>Nocardia</taxon>
    </lineage>
</organism>
<dbReference type="RefSeq" id="WP_195035149.1">
    <property type="nucleotide sequence ID" value="NZ_JADLRE010000020.1"/>
</dbReference>
<name>A0ABS0CD17_9NOCA</name>
<reference evidence="1 2" key="1">
    <citation type="submission" date="2020-10" db="EMBL/GenBank/DDBJ databases">
        <title>Identification of Nocardia species via Next-generation sequencing and recognition of intraspecies genetic diversity.</title>
        <authorList>
            <person name="Li P."/>
            <person name="Li P."/>
            <person name="Lu B."/>
        </authorList>
    </citation>
    <scope>NUCLEOTIDE SEQUENCE [LARGE SCALE GENOMIC DNA]</scope>
    <source>
        <strain evidence="1 2">N-11</strain>
    </source>
</reference>
<dbReference type="Gene3D" id="3.10.20.30">
    <property type="match status" value="1"/>
</dbReference>
<evidence type="ECO:0000313" key="2">
    <source>
        <dbReference type="Proteomes" id="UP000807309"/>
    </source>
</evidence>
<keyword evidence="2" id="KW-1185">Reference proteome</keyword>
<proteinExistence type="predicted"/>
<accession>A0ABS0CD17</accession>
<dbReference type="Proteomes" id="UP000807309">
    <property type="component" value="Unassembled WGS sequence"/>
</dbReference>
<protein>
    <submittedName>
        <fullName evidence="1">Molybdopterin synthase sulfur carrier subunit</fullName>
    </submittedName>
</protein>
<dbReference type="EMBL" id="JADLRE010000020">
    <property type="protein sequence ID" value="MBF6228244.1"/>
    <property type="molecule type" value="Genomic_DNA"/>
</dbReference>
<dbReference type="SUPFAM" id="SSF54285">
    <property type="entry name" value="MoaD/ThiS"/>
    <property type="match status" value="1"/>
</dbReference>
<dbReference type="InterPro" id="IPR012675">
    <property type="entry name" value="Beta-grasp_dom_sf"/>
</dbReference>
<comment type="caution">
    <text evidence="1">The sequence shown here is derived from an EMBL/GenBank/DDBJ whole genome shotgun (WGS) entry which is preliminary data.</text>
</comment>
<sequence length="92" mass="9844">MVRFTLPASWRTLAGSNLAGLTCDAVTVGQALTWLTDTFPVFKERIITEDGDLAPWTLVCLNHIDVRTIGGLAAEITGDDSELEIIPALMGG</sequence>